<name>A0ACC1YZB9_MELAZ</name>
<sequence length="315" mass="34315">MEESSNGKLEEIQKVETRDGDKEIVIEDSGGLKTDDESAKEIVVNGNSKSANENHDEDDPSSHSSSSDEEGEPKEKSNQKEFSGELEDEKIVTDSVVDSVEPEVSSPSEELNEGVQVPIEELEAPHDGAKSEFKKIEGNISRSLGETNGVSADETNENSKLTEEVILPSLDEKDDSSLIVTEVVSKGIEDITLPSAEKRTEEIPLHNSSDENFEIPPTATADAVSETIEETKLQALEQNPEESSRTADLVSKEKVDGSLQEETANPGSVDNNNAREVNPEITGNQPIIALTRRTTPPTSWRSCCGLLDVLRRSDR</sequence>
<accession>A0ACC1YZB9</accession>
<dbReference type="Proteomes" id="UP001164539">
    <property type="component" value="Chromosome 1"/>
</dbReference>
<dbReference type="EMBL" id="CM051394">
    <property type="protein sequence ID" value="KAJ4729050.1"/>
    <property type="molecule type" value="Genomic_DNA"/>
</dbReference>
<gene>
    <name evidence="1" type="ORF">OWV82_001894</name>
</gene>
<proteinExistence type="predicted"/>
<protein>
    <submittedName>
        <fullName evidence="1">Retrotransposon-derived protein</fullName>
    </submittedName>
</protein>
<reference evidence="1 2" key="1">
    <citation type="journal article" date="2023" name="Science">
        <title>Complex scaffold remodeling in plant triterpene biosynthesis.</title>
        <authorList>
            <person name="De La Pena R."/>
            <person name="Hodgson H."/>
            <person name="Liu J.C."/>
            <person name="Stephenson M.J."/>
            <person name="Martin A.C."/>
            <person name="Owen C."/>
            <person name="Harkess A."/>
            <person name="Leebens-Mack J."/>
            <person name="Jimenez L.E."/>
            <person name="Osbourn A."/>
            <person name="Sattely E.S."/>
        </authorList>
    </citation>
    <scope>NUCLEOTIDE SEQUENCE [LARGE SCALE GENOMIC DNA]</scope>
    <source>
        <strain evidence="2">cv. JPN11</strain>
        <tissue evidence="1">Leaf</tissue>
    </source>
</reference>
<evidence type="ECO:0000313" key="1">
    <source>
        <dbReference type="EMBL" id="KAJ4729050.1"/>
    </source>
</evidence>
<organism evidence="1 2">
    <name type="scientific">Melia azedarach</name>
    <name type="common">Chinaberry tree</name>
    <dbReference type="NCBI Taxonomy" id="155640"/>
    <lineage>
        <taxon>Eukaryota</taxon>
        <taxon>Viridiplantae</taxon>
        <taxon>Streptophyta</taxon>
        <taxon>Embryophyta</taxon>
        <taxon>Tracheophyta</taxon>
        <taxon>Spermatophyta</taxon>
        <taxon>Magnoliopsida</taxon>
        <taxon>eudicotyledons</taxon>
        <taxon>Gunneridae</taxon>
        <taxon>Pentapetalae</taxon>
        <taxon>rosids</taxon>
        <taxon>malvids</taxon>
        <taxon>Sapindales</taxon>
        <taxon>Meliaceae</taxon>
        <taxon>Melia</taxon>
    </lineage>
</organism>
<keyword evidence="2" id="KW-1185">Reference proteome</keyword>
<comment type="caution">
    <text evidence="1">The sequence shown here is derived from an EMBL/GenBank/DDBJ whole genome shotgun (WGS) entry which is preliminary data.</text>
</comment>
<evidence type="ECO:0000313" key="2">
    <source>
        <dbReference type="Proteomes" id="UP001164539"/>
    </source>
</evidence>